<organism evidence="3 4">
    <name type="scientific">Nocardioides yefusunii</name>
    <dbReference type="NCBI Taxonomy" id="2500546"/>
    <lineage>
        <taxon>Bacteria</taxon>
        <taxon>Bacillati</taxon>
        <taxon>Actinomycetota</taxon>
        <taxon>Actinomycetes</taxon>
        <taxon>Propionibacteriales</taxon>
        <taxon>Nocardioidaceae</taxon>
        <taxon>Nocardioides</taxon>
    </lineage>
</organism>
<evidence type="ECO:0000259" key="1">
    <source>
        <dbReference type="Pfam" id="PF01548"/>
    </source>
</evidence>
<sequence length="353" mass="38335">MSIVADHYRFVVGVDTHAATHTYALLESPSGRELGTETFPTTVAGLNRAIAWVGRRTGGDVDGVLVSAEGTGSYGAVMADLMSQSGYRVVEAPAPSAKRLRGRGKTDSLDAVTAARSTLVMDLNRLRDRRAGELQTALKVLTGAREQMNAERLRSINALTALLRTHSLGLDARKALTLTQIRAVASWRRRQENLGLSVARADAVRHARRVLELDDDLTSNREQVTTLVSDHAPVLLEMTGVGAVTAAVVMAVWSHPGRVRSEAALAQIAGTCPIPASSGNTTRHRLNRGGDRQLNRAINTIVLTRMRMDPATRAYVERRTAEGRTKKEISRSLKRYVTRQIHRTLTASPPLAA</sequence>
<gene>
    <name evidence="3" type="ORF">ACFPWU_04630</name>
</gene>
<protein>
    <submittedName>
        <fullName evidence="3">IS110 family transposase</fullName>
    </submittedName>
</protein>
<proteinExistence type="predicted"/>
<dbReference type="RefSeq" id="WP_128219427.1">
    <property type="nucleotide sequence ID" value="NZ_CP034929.1"/>
</dbReference>
<feature type="domain" description="Transposase IS110-like N-terminal" evidence="1">
    <location>
        <begin position="12"/>
        <end position="165"/>
    </location>
</feature>
<dbReference type="PANTHER" id="PTHR33055:SF16">
    <property type="entry name" value="TRANSPOSASE FOR INSERTION SEQUENCE ELEMENT IS1547"/>
    <property type="match status" value="1"/>
</dbReference>
<dbReference type="PANTHER" id="PTHR33055">
    <property type="entry name" value="TRANSPOSASE FOR INSERTION SEQUENCE ELEMENT IS1111A"/>
    <property type="match status" value="1"/>
</dbReference>
<dbReference type="InterPro" id="IPR003346">
    <property type="entry name" value="Transposase_20"/>
</dbReference>
<keyword evidence="4" id="KW-1185">Reference proteome</keyword>
<dbReference type="Proteomes" id="UP001596098">
    <property type="component" value="Unassembled WGS sequence"/>
</dbReference>
<name>A0ABW1QV90_9ACTN</name>
<dbReference type="NCBIfam" id="NF033542">
    <property type="entry name" value="transpos_IS110"/>
    <property type="match status" value="1"/>
</dbReference>
<reference evidence="4" key="1">
    <citation type="journal article" date="2019" name="Int. J. Syst. Evol. Microbiol.">
        <title>The Global Catalogue of Microorganisms (GCM) 10K type strain sequencing project: providing services to taxonomists for standard genome sequencing and annotation.</title>
        <authorList>
            <consortium name="The Broad Institute Genomics Platform"/>
            <consortium name="The Broad Institute Genome Sequencing Center for Infectious Disease"/>
            <person name="Wu L."/>
            <person name="Ma J."/>
        </authorList>
    </citation>
    <scope>NUCLEOTIDE SEQUENCE [LARGE SCALE GENOMIC DNA]</scope>
    <source>
        <strain evidence="4">DFY28</strain>
    </source>
</reference>
<dbReference type="InterPro" id="IPR047650">
    <property type="entry name" value="Transpos_IS110"/>
</dbReference>
<dbReference type="Pfam" id="PF02371">
    <property type="entry name" value="Transposase_20"/>
    <property type="match status" value="1"/>
</dbReference>
<dbReference type="EMBL" id="JBHSQI010000002">
    <property type="protein sequence ID" value="MFC6152953.1"/>
    <property type="molecule type" value="Genomic_DNA"/>
</dbReference>
<accession>A0ABW1QV90</accession>
<evidence type="ECO:0000313" key="4">
    <source>
        <dbReference type="Proteomes" id="UP001596098"/>
    </source>
</evidence>
<feature type="domain" description="Transposase IS116/IS110/IS902 C-terminal" evidence="2">
    <location>
        <begin position="234"/>
        <end position="316"/>
    </location>
</feature>
<dbReference type="InterPro" id="IPR002525">
    <property type="entry name" value="Transp_IS110-like_N"/>
</dbReference>
<evidence type="ECO:0000259" key="2">
    <source>
        <dbReference type="Pfam" id="PF02371"/>
    </source>
</evidence>
<evidence type="ECO:0000313" key="3">
    <source>
        <dbReference type="EMBL" id="MFC6152953.1"/>
    </source>
</evidence>
<comment type="caution">
    <text evidence="3">The sequence shown here is derived from an EMBL/GenBank/DDBJ whole genome shotgun (WGS) entry which is preliminary data.</text>
</comment>
<dbReference type="Pfam" id="PF01548">
    <property type="entry name" value="DEDD_Tnp_IS110"/>
    <property type="match status" value="1"/>
</dbReference>